<keyword evidence="2" id="KW-1185">Reference proteome</keyword>
<evidence type="ECO:0000313" key="2">
    <source>
        <dbReference type="Proteomes" id="UP000306319"/>
    </source>
</evidence>
<comment type="caution">
    <text evidence="1">The sequence shown here is derived from an EMBL/GenBank/DDBJ whole genome shotgun (WGS) entry which is preliminary data.</text>
</comment>
<proteinExistence type="predicted"/>
<name>A0AC61RFT4_9BACT</name>
<gene>
    <name evidence="1" type="ORF">E5331_10910</name>
</gene>
<protein>
    <submittedName>
        <fullName evidence="1">Uncharacterized protein</fullName>
    </submittedName>
</protein>
<dbReference type="EMBL" id="SRYB01000015">
    <property type="protein sequence ID" value="TGY78205.1"/>
    <property type="molecule type" value="Genomic_DNA"/>
</dbReference>
<organism evidence="1 2">
    <name type="scientific">Lepagella muris</name>
    <dbReference type="NCBI Taxonomy" id="3032870"/>
    <lineage>
        <taxon>Bacteria</taxon>
        <taxon>Pseudomonadati</taxon>
        <taxon>Bacteroidota</taxon>
        <taxon>Bacteroidia</taxon>
        <taxon>Bacteroidales</taxon>
        <taxon>Muribaculaceae</taxon>
        <taxon>Lepagella</taxon>
    </lineage>
</organism>
<accession>A0AC61RFT4</accession>
<dbReference type="Proteomes" id="UP000306319">
    <property type="component" value="Unassembled WGS sequence"/>
</dbReference>
<evidence type="ECO:0000313" key="1">
    <source>
        <dbReference type="EMBL" id="TGY78205.1"/>
    </source>
</evidence>
<reference evidence="1" key="1">
    <citation type="submission" date="2019-04" db="EMBL/GenBank/DDBJ databases">
        <title>Microbes associate with the intestines of laboratory mice.</title>
        <authorList>
            <person name="Navarre W."/>
            <person name="Wong E."/>
            <person name="Huang K."/>
            <person name="Tropini C."/>
            <person name="Ng K."/>
            <person name="Yu B."/>
        </authorList>
    </citation>
    <scope>NUCLEOTIDE SEQUENCE</scope>
    <source>
        <strain evidence="1">NM04_E33</strain>
    </source>
</reference>
<sequence length="113" mass="13594">MTNDNEPRRIVYSCFELMRRYYLKDNTISFGFVAASDIDPIKKEKPGNRRFRFYRTLVNNYFGTKAFAHLHDGNERLYLLLNRQQIQNGKLTVEHISEIINKLYECDFNFSWD</sequence>